<sequence length="202" mass="22710">MHLLDASRTKTASRLTYEFKLYKRTRVRRIKTRASGSSRFPDADRKNYSDWKLSKKPPVLGFGPPTPLFDQIENSDGISVEREAAGNQETFKPQEQGSAILVLGGILRLLREVSIFEQALSDRPVTLLPFNREVRAILLCDAVAGLRQCTRVRTRTRAYGEASKIKGASSTLPDTSTFVDILDTGEEVWQMDAFDQNSELEV</sequence>
<reference evidence="1" key="1">
    <citation type="submission" date="2023-06" db="EMBL/GenBank/DDBJ databases">
        <authorList>
            <consortium name="Lawrence Berkeley National Laboratory"/>
            <person name="Ahrendt S."/>
            <person name="Sahu N."/>
            <person name="Indic B."/>
            <person name="Wong-Bajracharya J."/>
            <person name="Merenyi Z."/>
            <person name="Ke H.-M."/>
            <person name="Monk M."/>
            <person name="Kocsube S."/>
            <person name="Drula E."/>
            <person name="Lipzen A."/>
            <person name="Balint B."/>
            <person name="Henrissat B."/>
            <person name="Andreopoulos B."/>
            <person name="Martin F.M."/>
            <person name="Harder C.B."/>
            <person name="Rigling D."/>
            <person name="Ford K.L."/>
            <person name="Foster G.D."/>
            <person name="Pangilinan J."/>
            <person name="Papanicolaou A."/>
            <person name="Barry K."/>
            <person name="LaButti K."/>
            <person name="Viragh M."/>
            <person name="Koriabine M."/>
            <person name="Yan M."/>
            <person name="Riley R."/>
            <person name="Champramary S."/>
            <person name="Plett K.L."/>
            <person name="Tsai I.J."/>
            <person name="Slot J."/>
            <person name="Sipos G."/>
            <person name="Plett J."/>
            <person name="Nagy L.G."/>
            <person name="Grigoriev I.V."/>
        </authorList>
    </citation>
    <scope>NUCLEOTIDE SEQUENCE</scope>
    <source>
        <strain evidence="1">HWK02</strain>
    </source>
</reference>
<dbReference type="AlphaFoldDB" id="A0AA39QPG5"/>
<organism evidence="1 2">
    <name type="scientific">Armillaria luteobubalina</name>
    <dbReference type="NCBI Taxonomy" id="153913"/>
    <lineage>
        <taxon>Eukaryota</taxon>
        <taxon>Fungi</taxon>
        <taxon>Dikarya</taxon>
        <taxon>Basidiomycota</taxon>
        <taxon>Agaricomycotina</taxon>
        <taxon>Agaricomycetes</taxon>
        <taxon>Agaricomycetidae</taxon>
        <taxon>Agaricales</taxon>
        <taxon>Marasmiineae</taxon>
        <taxon>Physalacriaceae</taxon>
        <taxon>Armillaria</taxon>
    </lineage>
</organism>
<name>A0AA39QPG5_9AGAR</name>
<dbReference type="Proteomes" id="UP001175228">
    <property type="component" value="Unassembled WGS sequence"/>
</dbReference>
<comment type="caution">
    <text evidence="1">The sequence shown here is derived from an EMBL/GenBank/DDBJ whole genome shotgun (WGS) entry which is preliminary data.</text>
</comment>
<proteinExistence type="predicted"/>
<gene>
    <name evidence="1" type="ORF">EDD18DRAFT_1097978</name>
</gene>
<keyword evidence="2" id="KW-1185">Reference proteome</keyword>
<dbReference type="EMBL" id="JAUEPU010000001">
    <property type="protein sequence ID" value="KAK0506733.1"/>
    <property type="molecule type" value="Genomic_DNA"/>
</dbReference>
<protein>
    <submittedName>
        <fullName evidence="1">Uncharacterized protein</fullName>
    </submittedName>
</protein>
<evidence type="ECO:0000313" key="1">
    <source>
        <dbReference type="EMBL" id="KAK0506733.1"/>
    </source>
</evidence>
<accession>A0AA39QPG5</accession>
<evidence type="ECO:0000313" key="2">
    <source>
        <dbReference type="Proteomes" id="UP001175228"/>
    </source>
</evidence>